<evidence type="ECO:0000313" key="1">
    <source>
        <dbReference type="EMBL" id="ART99218.1"/>
    </source>
</evidence>
<dbReference type="RefSeq" id="WP_065169641.1">
    <property type="nucleotide sequence ID" value="NZ_CP021427.1"/>
</dbReference>
<reference evidence="1 2" key="1">
    <citation type="submission" date="2017-05" db="EMBL/GenBank/DDBJ databases">
        <authorList>
            <person name="Oh N.-S."/>
        </authorList>
    </citation>
    <scope>NUCLEOTIDE SEQUENCE [LARGE SCALE GENOMIC DNA]</scope>
    <source>
        <strain evidence="1 2">4M13</strain>
    </source>
</reference>
<name>A0AB33CCP6_LACGS</name>
<protein>
    <submittedName>
        <fullName evidence="1">Uncharacterized protein</fullName>
    </submittedName>
</protein>
<evidence type="ECO:0000313" key="2">
    <source>
        <dbReference type="Proteomes" id="UP000195798"/>
    </source>
</evidence>
<dbReference type="Proteomes" id="UP000195798">
    <property type="component" value="Chromosome"/>
</dbReference>
<organism evidence="1 2">
    <name type="scientific">Lactobacillus gasseri</name>
    <dbReference type="NCBI Taxonomy" id="1596"/>
    <lineage>
        <taxon>Bacteria</taxon>
        <taxon>Bacillati</taxon>
        <taxon>Bacillota</taxon>
        <taxon>Bacilli</taxon>
        <taxon>Lactobacillales</taxon>
        <taxon>Lactobacillaceae</taxon>
        <taxon>Lactobacillus</taxon>
    </lineage>
</organism>
<gene>
    <name evidence="1" type="ORF">CCE30_10140</name>
</gene>
<proteinExistence type="predicted"/>
<sequence length="68" mass="7613">MEKKTMLEVLDKFRKDVEHDKITNLALLGTTEDGVVISVATNGLGLVAMESRFNQFLEEQTLGNNDDE</sequence>
<dbReference type="EMBL" id="CP021427">
    <property type="protein sequence ID" value="ART99218.1"/>
    <property type="molecule type" value="Genomic_DNA"/>
</dbReference>
<dbReference type="AlphaFoldDB" id="A0AB33CCP6"/>
<accession>A0AB33CCP6</accession>